<protein>
    <submittedName>
        <fullName evidence="2">Alkaline phosphatase</fullName>
    </submittedName>
</protein>
<proteinExistence type="predicted"/>
<dbReference type="Pfam" id="PF13449">
    <property type="entry name" value="Phytase-like"/>
    <property type="match status" value="1"/>
</dbReference>
<evidence type="ECO:0000313" key="3">
    <source>
        <dbReference type="Proteomes" id="UP000186607"/>
    </source>
</evidence>
<evidence type="ECO:0000259" key="1">
    <source>
        <dbReference type="Pfam" id="PF13449"/>
    </source>
</evidence>
<name>A0A1U7P1V7_9DEIO</name>
<dbReference type="PANTHER" id="PTHR37957:SF1">
    <property type="entry name" value="PHYTASE-LIKE DOMAIN-CONTAINING PROTEIN"/>
    <property type="match status" value="1"/>
</dbReference>
<keyword evidence="3" id="KW-1185">Reference proteome</keyword>
<accession>A0A1U7P1V7</accession>
<dbReference type="InterPro" id="IPR027372">
    <property type="entry name" value="Phytase-like_dom"/>
</dbReference>
<feature type="domain" description="Phytase-like" evidence="1">
    <location>
        <begin position="58"/>
        <end position="394"/>
    </location>
</feature>
<sequence length="417" mass="44291">MQDTAPYPSLPTADGQVRVIAEASLPPTDLTALGYSAAQVARAKANGLPNTALPAIGSGLLVLPNGEFLGITDRGPNEDHLNTAGKADGKVFPLPEFAPTLTRFRVDGKTIVPLGFTRLTDGQGQGITGLTNMLGDELPFENQASATPLAFDVNGMDTEGLARFPDGRLITVEETSPSIAILSEGGQVLMRYTPVSKLLRGAAYPVKNILPDVYAQRRSNRGFENVSLSSDGKTAWVTLQSPMGDAKADAYKNSRILRTLKLDVTNPLDARVVGEYLTRGSAIGDYPAGGKQADLKFSDTAWIAGDKLLTLERAAGLVQLFVDDFSAATNVLNLPDESKLTYENTDADLGALGIQTSTRKLVFKSTDAGITDDKLEGLAILTPSTIALTNDNDFGIGDNKTGAPSKIWVVQLGQRLR</sequence>
<reference evidence="2 3" key="1">
    <citation type="submission" date="2017-01" db="EMBL/GenBank/DDBJ databases">
        <title>Genome Analysis of Deinococcus marmoris KOPRI26562.</title>
        <authorList>
            <person name="Kim J.H."/>
            <person name="Oh H.-M."/>
        </authorList>
    </citation>
    <scope>NUCLEOTIDE SEQUENCE [LARGE SCALE GENOMIC DNA]</scope>
    <source>
        <strain evidence="2 3">KOPRI26562</strain>
    </source>
</reference>
<gene>
    <name evidence="2" type="ORF">BOO71_0003529</name>
</gene>
<dbReference type="Proteomes" id="UP000186607">
    <property type="component" value="Unassembled WGS sequence"/>
</dbReference>
<evidence type="ECO:0000313" key="2">
    <source>
        <dbReference type="EMBL" id="OLV19151.1"/>
    </source>
</evidence>
<dbReference type="EMBL" id="MSTI01000040">
    <property type="protein sequence ID" value="OLV19151.1"/>
    <property type="molecule type" value="Genomic_DNA"/>
</dbReference>
<comment type="caution">
    <text evidence="2">The sequence shown here is derived from an EMBL/GenBank/DDBJ whole genome shotgun (WGS) entry which is preliminary data.</text>
</comment>
<dbReference type="AlphaFoldDB" id="A0A1U7P1V7"/>
<dbReference type="PANTHER" id="PTHR37957">
    <property type="entry name" value="BLR7070 PROTEIN"/>
    <property type="match status" value="1"/>
</dbReference>
<organism evidence="2 3">
    <name type="scientific">Deinococcus marmoris</name>
    <dbReference type="NCBI Taxonomy" id="249408"/>
    <lineage>
        <taxon>Bacteria</taxon>
        <taxon>Thermotogati</taxon>
        <taxon>Deinococcota</taxon>
        <taxon>Deinococci</taxon>
        <taxon>Deinococcales</taxon>
        <taxon>Deinococcaceae</taxon>
        <taxon>Deinococcus</taxon>
    </lineage>
</organism>
<dbReference type="STRING" id="249408.BOO71_0003529"/>